<organism evidence="1 2">
    <name type="scientific">Photobacterium aquae</name>
    <dbReference type="NCBI Taxonomy" id="1195763"/>
    <lineage>
        <taxon>Bacteria</taxon>
        <taxon>Pseudomonadati</taxon>
        <taxon>Pseudomonadota</taxon>
        <taxon>Gammaproteobacteria</taxon>
        <taxon>Vibrionales</taxon>
        <taxon>Vibrionaceae</taxon>
        <taxon>Photobacterium</taxon>
    </lineage>
</organism>
<evidence type="ECO:0000313" key="1">
    <source>
        <dbReference type="EMBL" id="KLV04196.1"/>
    </source>
</evidence>
<dbReference type="STRING" id="1195763.ABT56_16455"/>
<protein>
    <recommendedName>
        <fullName evidence="3">Flavodoxin</fullName>
    </recommendedName>
</protein>
<dbReference type="EMBL" id="LDOT01000023">
    <property type="protein sequence ID" value="KLV04196.1"/>
    <property type="molecule type" value="Genomic_DNA"/>
</dbReference>
<keyword evidence="2" id="KW-1185">Reference proteome</keyword>
<dbReference type="AlphaFoldDB" id="A0A0J1GX27"/>
<name>A0A0J1GX27_9GAMM</name>
<proteinExistence type="predicted"/>
<reference evidence="1 2" key="1">
    <citation type="submission" date="2015-05" db="EMBL/GenBank/DDBJ databases">
        <title>Photobacterium galathea sp. nov.</title>
        <authorList>
            <person name="Machado H."/>
            <person name="Gram L."/>
        </authorList>
    </citation>
    <scope>NUCLEOTIDE SEQUENCE [LARGE SCALE GENOMIC DNA]</scope>
    <source>
        <strain evidence="1 2">CGMCC 1.12159</strain>
    </source>
</reference>
<dbReference type="OrthoDB" id="5821600at2"/>
<evidence type="ECO:0000313" key="2">
    <source>
        <dbReference type="Proteomes" id="UP000036097"/>
    </source>
</evidence>
<gene>
    <name evidence="1" type="ORF">ABT56_16455</name>
</gene>
<dbReference type="Proteomes" id="UP000036097">
    <property type="component" value="Unassembled WGS sequence"/>
</dbReference>
<dbReference type="PATRIC" id="fig|1195763.3.peg.3507"/>
<dbReference type="RefSeq" id="WP_047879968.1">
    <property type="nucleotide sequence ID" value="NZ_LDOT01000023.1"/>
</dbReference>
<comment type="caution">
    <text evidence="1">The sequence shown here is derived from an EMBL/GenBank/DDBJ whole genome shotgun (WGS) entry which is preliminary data.</text>
</comment>
<accession>A0A0J1GX27</accession>
<evidence type="ECO:0008006" key="3">
    <source>
        <dbReference type="Google" id="ProtNLM"/>
    </source>
</evidence>
<sequence>MENIVDKKNHWMASHITEAQFPTPLSQTGLSIYLSKPRECVTLDTSKAHPSQSESAITIYPVDCHPLTIRYSIVLASQWQDETEKEAMIEYLTQIMFEPESPAELYVGFYHGKPAACGMIFHDEQHGDLIADVYALPIAQQAQLIEDMHQALISRCHHSSVYIEKNAA</sequence>